<evidence type="ECO:0000313" key="2">
    <source>
        <dbReference type="Proteomes" id="UP000219573"/>
    </source>
</evidence>
<reference evidence="2" key="1">
    <citation type="submission" date="2017-09" db="EMBL/GenBank/DDBJ databases">
        <authorList>
            <person name="Varghese N."/>
            <person name="Submissions S."/>
        </authorList>
    </citation>
    <scope>NUCLEOTIDE SEQUENCE [LARGE SCALE GENOMIC DNA]</scope>
    <source>
        <strain evidence="2">MSL47</strain>
    </source>
</reference>
<organism evidence="1 2">
    <name type="scientific">Orenia metallireducens</name>
    <dbReference type="NCBI Taxonomy" id="1413210"/>
    <lineage>
        <taxon>Bacteria</taxon>
        <taxon>Bacillati</taxon>
        <taxon>Bacillota</taxon>
        <taxon>Clostridia</taxon>
        <taxon>Halanaerobiales</taxon>
        <taxon>Halobacteroidaceae</taxon>
        <taxon>Orenia</taxon>
    </lineage>
</organism>
<gene>
    <name evidence="1" type="ORF">SAMN06265827_102161</name>
</gene>
<dbReference type="EMBL" id="OBDZ01000002">
    <property type="protein sequence ID" value="SNY12479.1"/>
    <property type="molecule type" value="Genomic_DNA"/>
</dbReference>
<evidence type="ECO:0000313" key="1">
    <source>
        <dbReference type="EMBL" id="SNY12479.1"/>
    </source>
</evidence>
<protein>
    <submittedName>
        <fullName evidence="1">Uncharacterized protein</fullName>
    </submittedName>
</protein>
<sequence length="139" mass="15675">MAKQKNRRGSKWLDPNRVTGRRAKRYCKLCGTEATQVRILKNENICENCVKELEKKKGGYYACKACGKVAPKQVQENKGYCKDCVCRACGKADPKFVQKHGFCETCFEIMGTNCRKCGKEAYAQVQRNDGLCDKCAGKE</sequence>
<accession>A0A285FMH2</accession>
<dbReference type="RefSeq" id="WP_097016422.1">
    <property type="nucleotide sequence ID" value="NZ_OBDZ01000002.1"/>
</dbReference>
<keyword evidence="2" id="KW-1185">Reference proteome</keyword>
<dbReference type="STRING" id="1413210.U472_06490"/>
<dbReference type="AlphaFoldDB" id="A0A285FMH2"/>
<dbReference type="OrthoDB" id="2111974at2"/>
<dbReference type="Proteomes" id="UP000219573">
    <property type="component" value="Unassembled WGS sequence"/>
</dbReference>
<proteinExistence type="predicted"/>
<name>A0A285FMH2_9FIRM</name>